<dbReference type="EMBL" id="LR743507">
    <property type="protein sequence ID" value="CAA2100649.1"/>
    <property type="molecule type" value="Genomic_DNA"/>
</dbReference>
<dbReference type="RefSeq" id="WP_339088582.1">
    <property type="nucleotide sequence ID" value="NZ_LR743507.1"/>
</dbReference>
<feature type="signal peptide" evidence="2">
    <location>
        <begin position="1"/>
        <end position="35"/>
    </location>
</feature>
<gene>
    <name evidence="3" type="ORF">VVAX_00850</name>
</gene>
<feature type="compositionally biased region" description="Basic and acidic residues" evidence="1">
    <location>
        <begin position="165"/>
        <end position="174"/>
    </location>
</feature>
<evidence type="ECO:0008006" key="4">
    <source>
        <dbReference type="Google" id="ProtNLM"/>
    </source>
</evidence>
<protein>
    <recommendedName>
        <fullName evidence="4">DUF4124 domain-containing protein</fullName>
    </recommendedName>
</protein>
<evidence type="ECO:0000313" key="3">
    <source>
        <dbReference type="EMBL" id="CAA2100649.1"/>
    </source>
</evidence>
<keyword evidence="2" id="KW-0732">Signal</keyword>
<organism evidence="3">
    <name type="scientific">Variovorax paradoxus</name>
    <dbReference type="NCBI Taxonomy" id="34073"/>
    <lineage>
        <taxon>Bacteria</taxon>
        <taxon>Pseudomonadati</taxon>
        <taxon>Pseudomonadota</taxon>
        <taxon>Betaproteobacteria</taxon>
        <taxon>Burkholderiales</taxon>
        <taxon>Comamonadaceae</taxon>
        <taxon>Variovorax</taxon>
    </lineage>
</organism>
<proteinExistence type="predicted"/>
<evidence type="ECO:0000256" key="1">
    <source>
        <dbReference type="SAM" id="MobiDB-lite"/>
    </source>
</evidence>
<sequence>MNARDHGQPTRLRAAASSFLAVPALSLFLCGALHAQPQKVEGAAPGIFTCTDARGRTLTADRPIAECTDREQRELNPSGSVRRKIEPTYTARELQEREDRAREAAIQAARITDERRRERALLVRYPNATTHDRERADALAQIDAVTQAARKRIAELGEDRKKIDEEMEFYKQDPSKAPGSVRRKIEDNTQSVSVQNRFIAEQEDEKKRVNARFDEERTRLKGLWSPQNGGNPR</sequence>
<name>A0A679IPZ2_VARPD</name>
<reference evidence="3" key="1">
    <citation type="submission" date="2019-12" db="EMBL/GenBank/DDBJ databases">
        <authorList>
            <person name="Cremers G."/>
        </authorList>
    </citation>
    <scope>NUCLEOTIDE SEQUENCE</scope>
    <source>
        <strain evidence="3">Vvax</strain>
    </source>
</reference>
<dbReference type="AlphaFoldDB" id="A0A679IPZ2"/>
<accession>A0A679IPZ2</accession>
<evidence type="ECO:0000256" key="2">
    <source>
        <dbReference type="SAM" id="SignalP"/>
    </source>
</evidence>
<feature type="region of interest" description="Disordered" evidence="1">
    <location>
        <begin position="165"/>
        <end position="212"/>
    </location>
</feature>
<feature type="chain" id="PRO_5025495617" description="DUF4124 domain-containing protein" evidence="2">
    <location>
        <begin position="36"/>
        <end position="233"/>
    </location>
</feature>